<dbReference type="InterPro" id="IPR050797">
    <property type="entry name" value="Carb_Metab_Trans_Reg"/>
</dbReference>
<reference evidence="2 3" key="1">
    <citation type="journal article" date="2018" name="IMA Fungus">
        <title>IMA Genome-F 9: Draft genome sequence of Annulohypoxylon stygium, Aspergillus mulundensis, Berkeleyomyces basicola (syn. Thielaviopsis basicola), Ceratocystis smalleyi, two Cercospora beticola strains, Coleophoma cylindrospora, Fusarium fracticaudum, Phialophora cf. hyalina, and Morchella septimelata.</title>
        <authorList>
            <person name="Wingfield B.D."/>
            <person name="Bills G.F."/>
            <person name="Dong Y."/>
            <person name="Huang W."/>
            <person name="Nel W.J."/>
            <person name="Swalarsk-Parry B.S."/>
            <person name="Vaghefi N."/>
            <person name="Wilken P.M."/>
            <person name="An Z."/>
            <person name="de Beer Z.W."/>
            <person name="De Vos L."/>
            <person name="Chen L."/>
            <person name="Duong T.A."/>
            <person name="Gao Y."/>
            <person name="Hammerbacher A."/>
            <person name="Kikkert J.R."/>
            <person name="Li Y."/>
            <person name="Li H."/>
            <person name="Li K."/>
            <person name="Li Q."/>
            <person name="Liu X."/>
            <person name="Ma X."/>
            <person name="Naidoo K."/>
            <person name="Pethybridge S.J."/>
            <person name="Sun J."/>
            <person name="Steenkamp E.T."/>
            <person name="van der Nest M.A."/>
            <person name="van Wyk S."/>
            <person name="Wingfield M.J."/>
            <person name="Xiong C."/>
            <person name="Yue Q."/>
            <person name="Zhang X."/>
        </authorList>
    </citation>
    <scope>NUCLEOTIDE SEQUENCE [LARGE SCALE GENOMIC DNA]</scope>
    <source>
        <strain evidence="2 3">BP5796</strain>
    </source>
</reference>
<dbReference type="AlphaFoldDB" id="A0A3D8SGG0"/>
<comment type="caution">
    <text evidence="2">The sequence shown here is derived from an EMBL/GenBank/DDBJ whole genome shotgun (WGS) entry which is preliminary data.</text>
</comment>
<keyword evidence="1" id="KW-0539">Nucleus</keyword>
<dbReference type="OrthoDB" id="2534600at2759"/>
<dbReference type="EMBL" id="PDLN01000005">
    <property type="protein sequence ID" value="RDW85420.1"/>
    <property type="molecule type" value="Genomic_DNA"/>
</dbReference>
<dbReference type="PANTHER" id="PTHR31668">
    <property type="entry name" value="GLUCOSE TRANSPORT TRANSCRIPTION REGULATOR RGT1-RELATED-RELATED"/>
    <property type="match status" value="1"/>
</dbReference>
<protein>
    <recommendedName>
        <fullName evidence="4">Transcription factor domain-containing protein</fullName>
    </recommendedName>
</protein>
<accession>A0A3D8SGG0</accession>
<name>A0A3D8SGG0_9HELO</name>
<evidence type="ECO:0000313" key="2">
    <source>
        <dbReference type="EMBL" id="RDW85420.1"/>
    </source>
</evidence>
<evidence type="ECO:0000256" key="1">
    <source>
        <dbReference type="ARBA" id="ARBA00023242"/>
    </source>
</evidence>
<organism evidence="2 3">
    <name type="scientific">Coleophoma crateriformis</name>
    <dbReference type="NCBI Taxonomy" id="565419"/>
    <lineage>
        <taxon>Eukaryota</taxon>
        <taxon>Fungi</taxon>
        <taxon>Dikarya</taxon>
        <taxon>Ascomycota</taxon>
        <taxon>Pezizomycotina</taxon>
        <taxon>Leotiomycetes</taxon>
        <taxon>Helotiales</taxon>
        <taxon>Dermateaceae</taxon>
        <taxon>Coleophoma</taxon>
    </lineage>
</organism>
<keyword evidence="3" id="KW-1185">Reference proteome</keyword>
<sequence>MRVPPATDGVGACRGSEYFPGWPIEDGDAACLSSNQGTVAHLWRFECDVWGCRVPRIPSPRRGKSTYAQKGVGLTRAMDDGRTTLPRPPDHPAPKIFLPMRSSAAVYTRTPGPLDPRILLHLITDIDHDRLSYTTTTTASLARSRAQTFVQCLRCLPFSEDQVHLPRTGLFVAEQARRQSSFDSGDTASPLPVPLSGVHRLAPPYVVEQIIHSWFDLIHSVAPIFHRGIFLTRLASGEADQDGVFAALVVSVCAATITSLRRKSYKDYGTLTPNRCWDVAEEIISQRRKEPFTLEWCQMKYNLGSSQYITEDDQHFRNLCEAAAGVKYLVHYQMANLPLVSQQLLKRLYWLIFAAGCSSDLHGLPYLGLLTPQDSISALTPLELSDNELDPTPGPEPHSQWHGNKKSYIAGLNYLSKLFLLWHQSQQESTPTIAHLQHYMNLVQRALDYLPPELIWRGGLSRPPQSNFGTDVQTANLYVTQLHIRSNLLEQINRLSRSSTAHETVPGTCTVDRHSIVEDLLEILYHMPQETLEANGNSLIPKIRDIGSALFDEVRTGKDGQGMSEKASKNLERLLAKLESLDMHSQLQYLEIGPLSGTPLQG</sequence>
<dbReference type="CDD" id="cd12148">
    <property type="entry name" value="fungal_TF_MHR"/>
    <property type="match status" value="1"/>
</dbReference>
<evidence type="ECO:0008006" key="4">
    <source>
        <dbReference type="Google" id="ProtNLM"/>
    </source>
</evidence>
<dbReference type="Proteomes" id="UP000256328">
    <property type="component" value="Unassembled WGS sequence"/>
</dbReference>
<evidence type="ECO:0000313" key="3">
    <source>
        <dbReference type="Proteomes" id="UP000256328"/>
    </source>
</evidence>
<gene>
    <name evidence="2" type="ORF">BP5796_03745</name>
</gene>
<proteinExistence type="predicted"/>